<dbReference type="PROSITE" id="PS51124">
    <property type="entry name" value="PEPTIDASE_C16"/>
    <property type="match status" value="1"/>
</dbReference>
<dbReference type="Gene3D" id="3.40.220.10">
    <property type="entry name" value="Leucine Aminopeptidase, subunit E, domain 1"/>
    <property type="match status" value="1"/>
</dbReference>
<dbReference type="PROSITE" id="PS51949">
    <property type="entry name" value="COV_NSP7"/>
    <property type="match status" value="1"/>
</dbReference>
<dbReference type="PROSITE" id="PS51950">
    <property type="entry name" value="COV_NSP8"/>
    <property type="match status" value="1"/>
</dbReference>
<evidence type="ECO:0000256" key="17">
    <source>
        <dbReference type="ARBA" id="ARBA00022771"/>
    </source>
</evidence>
<evidence type="ECO:0000313" key="55">
    <source>
        <dbReference type="EMBL" id="ADI54944.1"/>
    </source>
</evidence>
<dbReference type="GO" id="GO:0075523">
    <property type="term" value="P:viral translational frameshifting"/>
    <property type="evidence" value="ECO:0007669"/>
    <property type="project" value="UniProtKB-KW"/>
</dbReference>
<dbReference type="InterPro" id="IPR044353">
    <property type="entry name" value="Nsp3_Ubl2_dom_CoV"/>
</dbReference>
<dbReference type="InterPro" id="IPR043178">
    <property type="entry name" value="PLpro_thumb_sf_CoV"/>
</dbReference>
<evidence type="ECO:0000256" key="28">
    <source>
        <dbReference type="ARBA" id="ARBA00023200"/>
    </source>
</evidence>
<dbReference type="GO" id="GO:0019082">
    <property type="term" value="P:viral protein processing"/>
    <property type="evidence" value="ECO:0007669"/>
    <property type="project" value="InterPro"/>
</dbReference>
<name>D7SC95_9GAMC</name>
<dbReference type="PROSITE" id="PS51946">
    <property type="entry name" value="COV_NSP4C"/>
    <property type="match status" value="1"/>
</dbReference>
<dbReference type="EMBL" id="HM245923">
    <property type="protein sequence ID" value="ADI54944.1"/>
    <property type="molecule type" value="Genomic_RNA"/>
</dbReference>
<comment type="function">
    <text evidence="3">Forms a hexadecamer with nsp7 (8 subunits of each) that may participate in viral replication by acting as a primase. Alternatively, may synthesize substantially longer products than oligonucleotide primers.</text>
</comment>
<evidence type="ECO:0000256" key="4">
    <source>
        <dbReference type="ARBA" id="ARBA00002697"/>
    </source>
</evidence>
<keyword evidence="28" id="KW-1035">Host cytoplasm</keyword>
<evidence type="ECO:0000259" key="45">
    <source>
        <dbReference type="PROSITE" id="PS51442"/>
    </source>
</evidence>
<dbReference type="Pfam" id="PF08716">
    <property type="entry name" value="CoV_NSP7"/>
    <property type="match status" value="1"/>
</dbReference>
<dbReference type="CDD" id="cd21473">
    <property type="entry name" value="cv_Nsp4_TM"/>
    <property type="match status" value="1"/>
</dbReference>
<dbReference type="InterPro" id="IPR044368">
    <property type="entry name" value="NSP6_gammaCoV"/>
</dbReference>
<dbReference type="Pfam" id="PF16348">
    <property type="entry name" value="CoV_NSP4_C"/>
    <property type="match status" value="1"/>
</dbReference>
<keyword evidence="20 40" id="KW-0862">Zinc</keyword>
<evidence type="ECO:0000256" key="5">
    <source>
        <dbReference type="ARBA" id="ARBA00003115"/>
    </source>
</evidence>
<evidence type="ECO:0000259" key="46">
    <source>
        <dbReference type="PROSITE" id="PS51943"/>
    </source>
</evidence>
<feature type="domain" description="Nsp4C" evidence="48">
    <location>
        <begin position="2685"/>
        <end position="2780"/>
    </location>
</feature>
<evidence type="ECO:0000256" key="24">
    <source>
        <dbReference type="ARBA" id="ARBA00023050"/>
    </source>
</evidence>
<evidence type="ECO:0000256" key="38">
    <source>
        <dbReference type="PROSITE-ProRule" id="PRU01294"/>
    </source>
</evidence>
<dbReference type="InterPro" id="IPR009003">
    <property type="entry name" value="Peptidase_S1_PA"/>
</dbReference>
<keyword evidence="29" id="KW-0456">Lyase</keyword>
<dbReference type="Gene3D" id="2.60.120.1680">
    <property type="match status" value="1"/>
</dbReference>
<feature type="transmembrane region" description="Helical" evidence="42">
    <location>
        <begin position="3295"/>
        <end position="3322"/>
    </location>
</feature>
<dbReference type="Pfam" id="PF19218">
    <property type="entry name" value="CoV_NSP3_C"/>
    <property type="match status" value="1"/>
</dbReference>
<evidence type="ECO:0000256" key="6">
    <source>
        <dbReference type="ARBA" id="ARBA00003443"/>
    </source>
</evidence>
<dbReference type="GO" id="GO:0039520">
    <property type="term" value="P:symbiont-mediated activation of host autophagy"/>
    <property type="evidence" value="ECO:0007669"/>
    <property type="project" value="UniProtKB-KW"/>
</dbReference>
<evidence type="ECO:0000256" key="33">
    <source>
        <dbReference type="ARBA" id="ARBA00034508"/>
    </source>
</evidence>
<evidence type="ECO:0000259" key="43">
    <source>
        <dbReference type="PROSITE" id="PS51124"/>
    </source>
</evidence>
<evidence type="ECO:0000256" key="41">
    <source>
        <dbReference type="PROSITE-ProRule" id="PRU01337"/>
    </source>
</evidence>
<dbReference type="InterPro" id="IPR036333">
    <property type="entry name" value="NSP10_sf_CoV"/>
</dbReference>
<dbReference type="GO" id="GO:0008270">
    <property type="term" value="F:zinc ion binding"/>
    <property type="evidence" value="ECO:0007669"/>
    <property type="project" value="UniProtKB-UniRule"/>
</dbReference>
<dbReference type="SUPFAM" id="SSF101816">
    <property type="entry name" value="Replicase NSP9"/>
    <property type="match status" value="1"/>
</dbReference>
<dbReference type="Pfam" id="PF09401">
    <property type="entry name" value="CoV_NSP10"/>
    <property type="match status" value="1"/>
</dbReference>
<feature type="region of interest" description="Y4" evidence="40">
    <location>
        <begin position="2165"/>
        <end position="2264"/>
    </location>
</feature>
<comment type="function">
    <text evidence="30">Multifunctional protein involved in the transcription and replication of viral RNAs. Contains the proteinases responsible for the cleavages of the polyprotein.</text>
</comment>
<dbReference type="GO" id="GO:0006508">
    <property type="term" value="P:proteolysis"/>
    <property type="evidence" value="ECO:0007669"/>
    <property type="project" value="UniProtKB-KW"/>
</dbReference>
<dbReference type="InterPro" id="IPR043472">
    <property type="entry name" value="Macro_dom-like"/>
</dbReference>
<comment type="caution">
    <text evidence="40">Lacks conserved residue(s) required for the propagation of feature annotation.</text>
</comment>
<feature type="transmembrane region" description="Helical" evidence="42">
    <location>
        <begin position="3260"/>
        <end position="3283"/>
    </location>
</feature>
<evidence type="ECO:0000256" key="14">
    <source>
        <dbReference type="ARBA" id="ARBA00022723"/>
    </source>
</evidence>
<comment type="cofactor">
    <cofactor evidence="2">
        <name>Zn(2+)</name>
        <dbReference type="ChEBI" id="CHEBI:29105"/>
    </cofactor>
</comment>
<dbReference type="InterPro" id="IPR014829">
    <property type="entry name" value="NSP8_CoV"/>
</dbReference>
<evidence type="ECO:0000256" key="40">
    <source>
        <dbReference type="PROSITE-ProRule" id="PRU01336"/>
    </source>
</evidence>
<dbReference type="Gene3D" id="3.30.70.3540">
    <property type="entry name" value="Nsp8 replicase, head domain"/>
    <property type="match status" value="1"/>
</dbReference>
<evidence type="ECO:0000256" key="9">
    <source>
        <dbReference type="ARBA" id="ARBA00008087"/>
    </source>
</evidence>
<dbReference type="Gene3D" id="2.40.10.10">
    <property type="entry name" value="Trypsin-like serine proteases"/>
    <property type="match status" value="2"/>
</dbReference>
<dbReference type="InterPro" id="IPR032505">
    <property type="entry name" value="CoV_NSP4_C"/>
</dbReference>
<evidence type="ECO:0000256" key="25">
    <source>
        <dbReference type="ARBA" id="ARBA00023136"/>
    </source>
</evidence>
<feature type="transmembrane region" description="Helical" evidence="42">
    <location>
        <begin position="3098"/>
        <end position="3118"/>
    </location>
</feature>
<evidence type="ECO:0000256" key="30">
    <source>
        <dbReference type="ARBA" id="ARBA00024700"/>
    </source>
</evidence>
<dbReference type="Pfam" id="PF01661">
    <property type="entry name" value="Macro"/>
    <property type="match status" value="1"/>
</dbReference>
<dbReference type="GO" id="GO:0019079">
    <property type="term" value="P:viral genome replication"/>
    <property type="evidence" value="ECO:0007669"/>
    <property type="project" value="InterPro"/>
</dbReference>
<evidence type="ECO:0000256" key="42">
    <source>
        <dbReference type="SAM" id="Phobius"/>
    </source>
</evidence>
<evidence type="ECO:0000256" key="11">
    <source>
        <dbReference type="ARBA" id="ARBA00022581"/>
    </source>
</evidence>
<evidence type="ECO:0000256" key="3">
    <source>
        <dbReference type="ARBA" id="ARBA00002182"/>
    </source>
</evidence>
<dbReference type="CDD" id="cd21710">
    <property type="entry name" value="TM_Y_gammaCoV_Nsp3_C"/>
    <property type="match status" value="1"/>
</dbReference>
<comment type="function">
    <text evidence="6">Forms a hexadecamer with nsp8 (8 subunits of each) that may participate in viral replication by acting as a primase. Alternatively, may synthesize substantially longer products than oligonucleotide primers.</text>
</comment>
<dbReference type="CDD" id="cd21557">
    <property type="entry name" value="Macro_X_Nsp3-like"/>
    <property type="match status" value="1"/>
</dbReference>
<keyword evidence="16" id="KW-0688">Ribosomal frameshifting</keyword>
<feature type="domain" description="CoV Nsp3 Y" evidence="53">
    <location>
        <begin position="1912"/>
        <end position="2264"/>
    </location>
</feature>
<dbReference type="InterPro" id="IPR043477">
    <property type="entry name" value="Peptidase_C30_dom3_CoV"/>
</dbReference>
<keyword evidence="23 42" id="KW-1133">Transmembrane helix</keyword>
<dbReference type="PROSITE" id="PS51944">
    <property type="entry name" value="COV_NSP3D_UBL"/>
    <property type="match status" value="1"/>
</dbReference>
<comment type="function">
    <text evidence="35">Responsible for the cleavages located at the N-terminus of the replicase polyprotein. In addition, PL-PRO possesses a deubiquitinating/deISGylating activity and processes both 'Lys-48'- and 'Lys-63'-linked polyubiquitin chains from cellular substrates.</text>
</comment>
<dbReference type="CDD" id="cd21512">
    <property type="entry name" value="cv_gamma-delta_Nsp2_IBV-like"/>
    <property type="match status" value="1"/>
</dbReference>
<feature type="domain" description="RdRp Nsp7 cofactor" evidence="49">
    <location>
        <begin position="3382"/>
        <end position="3464"/>
    </location>
</feature>
<evidence type="ECO:0000256" key="20">
    <source>
        <dbReference type="ARBA" id="ARBA00022833"/>
    </source>
</evidence>
<keyword evidence="13 42" id="KW-0812">Transmembrane</keyword>
<evidence type="ECO:0000259" key="47">
    <source>
        <dbReference type="PROSITE" id="PS51944"/>
    </source>
</evidence>
<evidence type="ECO:0000256" key="15">
    <source>
        <dbReference type="ARBA" id="ARBA00022737"/>
    </source>
</evidence>
<evidence type="ECO:0000259" key="54">
    <source>
        <dbReference type="PROSITE" id="PS51993"/>
    </source>
</evidence>
<protein>
    <submittedName>
        <fullName evidence="55">1a polyprotein</fullName>
    </submittedName>
</protein>
<evidence type="ECO:0000256" key="16">
    <source>
        <dbReference type="ARBA" id="ARBA00022758"/>
    </source>
</evidence>
<dbReference type="Gene3D" id="1.10.8.1190">
    <property type="match status" value="1"/>
</dbReference>
<feature type="domain" description="Nsp9 ssRNA-binding" evidence="51">
    <location>
        <begin position="3675"/>
        <end position="3785"/>
    </location>
</feature>
<keyword evidence="14 40" id="KW-0479">Metal-binding</keyword>
<evidence type="ECO:0000256" key="1">
    <source>
        <dbReference type="ARBA" id="ARBA00000707"/>
    </source>
</evidence>
<evidence type="ECO:0000256" key="18">
    <source>
        <dbReference type="ARBA" id="ARBA00022801"/>
    </source>
</evidence>
<dbReference type="InterPro" id="IPR037204">
    <property type="entry name" value="NSP7_sf_CoV"/>
</dbReference>
<dbReference type="InterPro" id="IPR043611">
    <property type="entry name" value="CoV_NSP3_C"/>
</dbReference>
<dbReference type="PROSITE" id="PS51952">
    <property type="entry name" value="COV_EXON_MTASE_COACT"/>
    <property type="match status" value="1"/>
</dbReference>
<dbReference type="Proteomes" id="UP000145502">
    <property type="component" value="Genome"/>
</dbReference>
<keyword evidence="15" id="KW-0677">Repeat</keyword>
<dbReference type="InterPro" id="IPR044371">
    <property type="entry name" value="Macro_X_NSP3-like"/>
</dbReference>
<evidence type="ECO:0000256" key="23">
    <source>
        <dbReference type="ARBA" id="ARBA00022989"/>
    </source>
</evidence>
<feature type="domain" description="3Ecto" evidence="54">
    <location>
        <begin position="1770"/>
        <end position="1834"/>
    </location>
</feature>
<dbReference type="InterPro" id="IPR018995">
    <property type="entry name" value="RNA_synth_NSP10_CoV"/>
</dbReference>
<evidence type="ECO:0000256" key="10">
    <source>
        <dbReference type="ARBA" id="ARBA00011738"/>
    </source>
</evidence>
<feature type="region of interest" description="Y1" evidence="40">
    <location>
        <begin position="1912"/>
        <end position="2002"/>
    </location>
</feature>
<evidence type="ECO:0000313" key="56">
    <source>
        <dbReference type="Proteomes" id="UP000145502"/>
    </source>
</evidence>
<evidence type="ECO:0000256" key="12">
    <source>
        <dbReference type="ARBA" id="ARBA00022670"/>
    </source>
</evidence>
<feature type="transmembrane region" description="Helical" evidence="42">
    <location>
        <begin position="2559"/>
        <end position="2581"/>
    </location>
</feature>
<dbReference type="Gene3D" id="1.10.150.420">
    <property type="entry name" value="Coronavirus nonstructural protein 4 C-terminus"/>
    <property type="match status" value="1"/>
</dbReference>
<keyword evidence="11" id="KW-0945">Host-virus interaction</keyword>
<evidence type="ECO:0000256" key="37">
    <source>
        <dbReference type="PROSITE-ProRule" id="PRU00444"/>
    </source>
</evidence>
<evidence type="ECO:0000256" key="36">
    <source>
        <dbReference type="ARBA" id="ARBA00046972"/>
    </source>
</evidence>
<feature type="transmembrane region" description="Helical" evidence="42">
    <location>
        <begin position="3153"/>
        <end position="3172"/>
    </location>
</feature>
<feature type="domain" description="Ubiquitin-like" evidence="47">
    <location>
        <begin position="1176"/>
        <end position="1228"/>
    </location>
</feature>
<comment type="subunit">
    <text evidence="31">Interacts with papain-like protease and non-structural protein 6.</text>
</comment>
<feature type="region of interest" description="ZF2" evidence="40">
    <location>
        <begin position="1962"/>
        <end position="1972"/>
    </location>
</feature>
<dbReference type="GO" id="GO:0044167">
    <property type="term" value="C:host cell endoplasmic reticulum membrane"/>
    <property type="evidence" value="ECO:0007669"/>
    <property type="project" value="UniProtKB-SubCell"/>
</dbReference>
<dbReference type="InterPro" id="IPR049894">
    <property type="entry name" value="COV_NSP3_3ECTO"/>
</dbReference>
<feature type="domain" description="RdRp Nsp8 cofactor" evidence="50">
    <location>
        <begin position="3465"/>
        <end position="3674"/>
    </location>
</feature>
<evidence type="ECO:0000256" key="29">
    <source>
        <dbReference type="ARBA" id="ARBA00023239"/>
    </source>
</evidence>
<dbReference type="InterPro" id="IPR014828">
    <property type="entry name" value="NSP7_CoV"/>
</dbReference>
<evidence type="ECO:0000256" key="35">
    <source>
        <dbReference type="ARBA" id="ARBA00045592"/>
    </source>
</evidence>
<keyword evidence="25 42" id="KW-0472">Membrane</keyword>
<comment type="subcellular location">
    <subcellularLocation>
        <location evidence="8">Host cytoplasm</location>
        <location evidence="8">Host perinuclear region</location>
    </subcellularLocation>
    <subcellularLocation>
        <location evidence="7">Host endoplasmic reticulum membrane</location>
        <topology evidence="7">Multi-pass membrane protein</topology>
    </subcellularLocation>
</comment>
<dbReference type="InterPro" id="IPR044383">
    <property type="entry name" value="NSP2_IBV-like"/>
</dbReference>
<comment type="subunit">
    <text evidence="36">Eight copies of nsp7 and eight copies of nsp8 assemble to form a heterohexadecamer dsRNA-encircling ring structure. Interacts with ORF6 protein.</text>
</comment>
<dbReference type="SUPFAM" id="SSF52949">
    <property type="entry name" value="Macro domain-like"/>
    <property type="match status" value="1"/>
</dbReference>
<dbReference type="GO" id="GO:0003723">
    <property type="term" value="F:RNA binding"/>
    <property type="evidence" value="ECO:0007669"/>
    <property type="project" value="UniProtKB-KW"/>
</dbReference>
<dbReference type="GO" id="GO:0004843">
    <property type="term" value="F:cysteine-type deubiquitinase activity"/>
    <property type="evidence" value="ECO:0007669"/>
    <property type="project" value="UniProtKB-EC"/>
</dbReference>
<keyword evidence="12" id="KW-0645">Protease</keyword>
<dbReference type="Gene3D" id="1.10.1840.10">
    <property type="entry name" value="main proteinase (3clpro) structure, domain 3"/>
    <property type="match status" value="1"/>
</dbReference>
<dbReference type="GO" id="GO:0004197">
    <property type="term" value="F:cysteine-type endopeptidase activity"/>
    <property type="evidence" value="ECO:0007669"/>
    <property type="project" value="InterPro"/>
</dbReference>
<feature type="transmembrane region" description="Helical" evidence="42">
    <location>
        <begin position="1745"/>
        <end position="1764"/>
    </location>
</feature>
<evidence type="ECO:0000259" key="51">
    <source>
        <dbReference type="PROSITE" id="PS51951"/>
    </source>
</evidence>
<comment type="function">
    <text evidence="34">Plays a role in host membrane rearrangement that leads to creation of cytoplasmic double-membrane vesicles (DMV) necessary for viral replication. Alone is able to induce paired membranes. Coexpression of nsp3 and nsp4 does not result in the formation of DMVs.</text>
</comment>
<dbReference type="Gene3D" id="1.10.8.370">
    <property type="entry name" value="nsp7 replicase"/>
    <property type="match status" value="1"/>
</dbReference>
<evidence type="ECO:0000256" key="7">
    <source>
        <dbReference type="ARBA" id="ARBA00004153"/>
    </source>
</evidence>
<dbReference type="CDD" id="cd21899">
    <property type="entry name" value="gammaCoV_Nsp9"/>
    <property type="match status" value="1"/>
</dbReference>
<dbReference type="PROSITE" id="PS51951">
    <property type="entry name" value="COV_NSP9_SSRNA_BD"/>
    <property type="match status" value="1"/>
</dbReference>
<dbReference type="CDD" id="cd21667">
    <property type="entry name" value="gammaCoV_Nsp5_Mpro"/>
    <property type="match status" value="1"/>
</dbReference>
<evidence type="ECO:0000256" key="21">
    <source>
        <dbReference type="ARBA" id="ARBA00022870"/>
    </source>
</evidence>
<feature type="disulfide bond" evidence="41">
    <location>
        <begin position="1803"/>
        <end position="1809"/>
    </location>
</feature>
<dbReference type="Pfam" id="PF08710">
    <property type="entry name" value="CoV_NSP9"/>
    <property type="match status" value="1"/>
</dbReference>
<dbReference type="InterPro" id="IPR043612">
    <property type="entry name" value="CoV_NSP4_N"/>
</dbReference>
<feature type="transmembrane region" description="Helical" evidence="42">
    <location>
        <begin position="1845"/>
        <end position="1872"/>
    </location>
</feature>
<evidence type="ECO:0000256" key="34">
    <source>
        <dbReference type="ARBA" id="ARBA00045257"/>
    </source>
</evidence>
<keyword evidence="26 41" id="KW-1015">Disulfide bond</keyword>
<keyword evidence="24" id="KW-1072">Activation of host autophagy by virus</keyword>
<dbReference type="CDD" id="cd21902">
    <property type="entry name" value="gammaCoV_Nsp10"/>
    <property type="match status" value="1"/>
</dbReference>
<keyword evidence="21" id="KW-1043">Host membrane</keyword>
<dbReference type="InterPro" id="IPR013016">
    <property type="entry name" value="Peptidase_C16_CoV"/>
</dbReference>
<keyword evidence="17 37" id="KW-0863">Zinc-finger</keyword>
<evidence type="ECO:0000256" key="13">
    <source>
        <dbReference type="ARBA" id="ARBA00022692"/>
    </source>
</evidence>
<dbReference type="GO" id="GO:0044220">
    <property type="term" value="C:host cell perinuclear region of cytoplasm"/>
    <property type="evidence" value="ECO:0007669"/>
    <property type="project" value="UniProtKB-SubCell"/>
</dbReference>
<dbReference type="InterPro" id="IPR043504">
    <property type="entry name" value="Peptidase_S1_PA_chymotrypsin"/>
</dbReference>
<dbReference type="Pfam" id="PF08717">
    <property type="entry name" value="CoV_NSP8"/>
    <property type="match status" value="1"/>
</dbReference>
<evidence type="ECO:0000256" key="27">
    <source>
        <dbReference type="ARBA" id="ARBA00023184"/>
    </source>
</evidence>
<evidence type="ECO:0000259" key="49">
    <source>
        <dbReference type="PROSITE" id="PS51949"/>
    </source>
</evidence>
<dbReference type="PROSITE" id="PS51992">
    <property type="entry name" value="COV_NSP3_Y"/>
    <property type="match status" value="1"/>
</dbReference>
<dbReference type="PROSITE" id="PS51943">
    <property type="entry name" value="COV_NSP3A_UBL"/>
    <property type="match status" value="1"/>
</dbReference>
<feature type="domain" description="Peptidase C30" evidence="45">
    <location>
        <begin position="2781"/>
        <end position="3087"/>
    </location>
</feature>
<dbReference type="PROSITE" id="PS51442">
    <property type="entry name" value="M_PRO"/>
    <property type="match status" value="1"/>
</dbReference>
<feature type="domain" description="Macro" evidence="44">
    <location>
        <begin position="1004"/>
        <end position="1180"/>
    </location>
</feature>
<feature type="domain" description="Peptidase C16" evidence="43">
    <location>
        <begin position="1237"/>
        <end position="1498"/>
    </location>
</feature>
<feature type="transmembrane region" description="Helical" evidence="42">
    <location>
        <begin position="2615"/>
        <end position="2632"/>
    </location>
</feature>
<dbReference type="InterPro" id="IPR044357">
    <property type="entry name" value="NSP3_Ubl1_dom_CoV"/>
</dbReference>
<dbReference type="GO" id="GO:0016829">
    <property type="term" value="F:lyase activity"/>
    <property type="evidence" value="ECO:0007669"/>
    <property type="project" value="UniProtKB-KW"/>
</dbReference>
<dbReference type="InterPro" id="IPR002589">
    <property type="entry name" value="Macro_dom"/>
</dbReference>
<comment type="subunit">
    <text evidence="32">Interacts with host PHB and PHB2.</text>
</comment>
<sequence length="3953" mass="441411">MASSLKQGASSQNQRSVILVAKNIPDQLCDALFFYTSHNPKDYADAFAFRQKFDRSLGAGKQFKFETVCGPFFLKGVDKITPGVPAKVIKATSKLADLEDIFGVSPLARKYRELLKTACQWSLTVEALDARAQTLGEIFEPTEIFWLQVAAKIQVSAMAMRRLVGEVTAKVMDSLGSNLSALFQVVNETMARIFQKALAIFESVSELPQRIAALKMAFAKCARSITVVVVEHALTIREFAGTCLASINGAVAKFFEELPTGFMGAKVFSTLAFFKEAAVKIVENIPNAPRGTKGFEVVGNAKGTQVVVRGMRNDLTLLDQKAEVPVEPEGWSAILEGHLCYVFKSGDRFYAAPLSGNFALHDVHCCERVVCLSDGVTPEINDGLVLAAIYSSFSVSELVAALKKGEPFKFLGHKFVYAKEAAVSFTLAKAATIGDVLKLFQSARIKTEDVWSALTEQSFEFWKLAYNRVRNLEEVLKTHFCKAQMSVVILAVVLGEGIWHLCSQVIYKLSGLFSKVVDFCEKHWKGFCTQLRKVRLVVTENLCVLKGIAQHCFQLLLEAIHSMYKSFKKCALGRISGDLFFWKGGVHKIIHDGDEIWFDAVDTIEVEDLGTIQEKLIDFEVCEDVILPENQPGHMVQIQDDGKNYMFFRFKKDENIYYTPMSQLGAINVICKAGGKTVTFGETTVKEIPPPDVVPIKVSIECCGEPWNTIFKKAYKEPIEVETDLTVEQLLTVIYDKMCEDLKLFPEAPEPPPFENVALVDKNGKDLDCIKSCHLIYRDYESDDDIEEEDAEECDTDPADAEECDTASECEEEDEDTKVLSLLQDPASNKYPLPLDDDYSVYNGCIVHKDALDVVNFHLVKKLLLSITVLKGLLNRFRGRLLMSLEIGERPLMHKNNCVNKSLNLSKESVEKPTGVGGSAIEEAVVVEQEVVPVVEESQEVVVFTPADLEVAKETSEDVDEFVLVADVPTEKVVPQEKEEPQVEQEPIQVVKSQREKKAKKFKVRQTTCEKPKFLEYTTCVGDLTVVIAKALDEFKEFCVVNAANEHMSHGGGVAKAIADFCGPDFVEYCEDYVKKHGPQQRLVTPSYVKGIQCVNNVVGPRHGDKALEEKLVAAYKNVLVDGVVNYVVPVLSSGIFGVDFKTSIDAMRKAFEGLNIRVLLFSLSQEHIDYFDATCKQKKIYLTEDGVKYRSVVVKPGDSLGQFGQVFAKNKTVFTADDVEDEEVLFTPTTDKAVLEYYGLDAQKYVIYLQTLAQKWEVQYRDDFILLKWRDGNCWISSAIVLLQAAKIRFRGFLAEAWAKFLGGDPTDFVAWCYASCNAKVGDFSDCNWLLANLAEYFDADYTNALLKKRVSCNCGVKSYELRGLEACIQPVRAPNLLHFKTQYSNCPTCGANSMDEVVEASLPYLLLVATDGPAAVDCDENAAGNVVFIGSTNSGHCYTQAVGKAFDNLAQDRKFGKRSPYITAMYMRFSLKSQNSLSVAKKSKSKSEVVKEDVSNLATSSKFSFDDLTDFEQWYDSNIYESLKVRETPESMGEYVSFTTKEDSKLPLTLKVRGIKSGVDFKSKDGFTYKLTPDTDENSNAPVYYSVLDSVSLKAIWVEGSANFVVGHPNYNSRALRIPTFWECAESFVKIGEKVDGVTMGLWRAEHLNRPNLERIFNVVKKTMVGTSVVTTQCGKLISKAATFVADKVGDGVIRNVTDRIKGCFGFTREHFERRMSPQFLKTIFFFFFCLLKAGAKSLVASYRTVLCKVLFTALLIFWVVYTSNPVMFTGIRVLDFLFEGSFCSPYADYGKESFDTLRYCGSDFICRVCLHGKDSLHLYKHAYSVEQFYKDAVNGISFTWNWLYMLFLILFVKPVAGFVIICYCIRYLVLSTTVLQTGVGFLDWFIQTVFANFNFMGAGFYFWLFYKIYIQVYHIMYCKDITCEVCKKVARSNRHEVSVVVNGRKQLVHVYTNSGYTFCKKHNWYCKNCDKYGHQNTFMSPEVAGELSEKLKRHIKPTAHAYHVVDDACLVDDFVNLKYNAAIPGKEGVHSAVKCFSVSDFLKKAVFLKDAQKCEQISNDSFIVCNTHSAHALEEAKNAAIYYAQCLCKPILILDQALYEQLIVEPVSKSVVDKVCNILSNIISVDSAALNYKAGTLRDALLSVTKDEEAVDMAIFCHNNDVEYTNDGFTNVVPSYGIDTDKLTPRDRGFLINADAAIANLKVKNSPPVVWKYSDLIKLSDSCLKYLISATVKSGGRFFITRSGAKQVIACYTQKLLVEKKAGGVVSSTVSWFKSCCKRLLVFYLLFTVCCLGYYQWEMSREFAPPMYDFNATMHVEGFKVIDKGVLRDIVPEDTCFSNKYVNFDSFWGKPYVNSRDCPIVTAIIDGAGTVAAGVPGFVQWVMDGVMFIHMTQTERRPWYIPTWFNREIVGYTHDSVITEGEFYTSIALFAARCLYLTSSNTPQLYCFNGDNDAPGALSFASILPHRAYFQPNGVRLIVPQQIMHTPYIVKLVSDSYCRGSVCEVTKPGYCVSMNSQWVLFNDEYTIKPGVFCGSTVRELLFNMVSTFFTGVNPNIYMQLAIMFLILVAVVLVFAMVIKFQGVFKAYATTVFTIMLVWLINAFVLCVHSYNSVLAIILLVIYCYASLVTSRNTAIIMHCWLVFTFGLIVPSWIACVYLGFVLYMYTPLFLWCYGTTKNCRKLYEGNEFVGNYDLAAKSTFVIRGPEFVKLTNEIGDKFDAYFSAYARLKYYSGTGSEQDYLQACRAWLAYALDQFRSSGVEAVYTPPRYSIGVSRLQAGFKKLVSPSSAVEKCIVSVSYRGNNLNGLWLGDSIYCPRHVLGKFSGDQWGDVLNLANNYEFEVVTGNGVTLSVVSRRLKGAVLILQTAIVNAETPKYKFMKANCGDSFTIACSYGGTVIGLYPVTMRSNGTIRASFLAGACGSVGFNIEKGVVNFYYMHHLELPNALHTGTDLMGEFYGGYIDEEVAQKVQPDKLVTNNILAWLYAAIISVKESSFSTPKWLESTTVSIEDYNKWAVDNGFTSFVSCTAITKLSAITGVDVCKLLRTIMVKSTQWGSDPILGQYNFEDEMTPESVFNQVGGVRLQSSVVKKAASWFWSRCVLACFLFVLCSIVLFTALPYRYYLHGAAVLFAAVFFISFTVKHVMAFMDTFLLPTLITVIIGVCAEVPFIYNTLISQIVIFFSQWYDPVVFDTVVPWMFLPLVLYTAFKCIQGCYSVNSFNTSLLVLYQFMKLGFVIYTSSNTLTAYSEGNWELFFELVHTTVLANVSSNSLIGLIVFKFAKWMLYYCNASYLNNYVLMAVIVNGIGWVFTCYFGFYWWINKVFGLTLGKYSFKVSVDQYRYMCLHKINPPKTVWEVFSTNILIQGIGGDRVLPIATVQSKLSDVKCTTVVLMQLLTKLNVEANSKMHAYLVELHNKILASDDVNECMDNLLGMLVTLFCVDSTIDLSEYCDDILKRSTVLQSVTQEFSHIPSYAEYERAKDLYEKVLAESKNGSVTQQELAAYRKAANIAKSILDRDLAVQKKLDSMAERAMTTMYKEARVTDRRAKLVSSLHALLFSMLKKIDSEKLNVLFDQASSGVVPLATVPIVCSNKLTLVVPDPETWIKCVEGMHVTYSTVVWNIDNVIDADGTELQPISTGNGLIYCISGDNIAWPLKVNLTRNVHNKVDAVLQNNELMPHGVKTKACVAGVDQAHCSVESKCYYTNISGNSVVAAITSSNPNLKVASFLNEAGNQIYVDLDPPCKFGMKVGDKVEVVYLYFIKNTRSIVRGMVLGAISNVVVLQSKGYETEEVDAVGILSLCSFAVDPADTYIKYVAAGNQPLGNCVKMLTVHNGSGFAITSKPSPTPDQDSYGGASVCLYCRAHIAHPGSAGNLDGRCQFKGSFVQTPTTEKDPVGFCLRNKVCTVCQCWIGHGCQCDSLRQPKPSVQSDAGVPGFDKNYLNGYGVAVRLG</sequence>
<evidence type="ECO:0000256" key="39">
    <source>
        <dbReference type="PROSITE-ProRule" id="PRU01296"/>
    </source>
</evidence>
<comment type="similarity">
    <text evidence="9 38">Belongs to the coronaviruses polyprotein 1ab family.</text>
</comment>
<dbReference type="InterPro" id="IPR044308">
    <property type="entry name" value="NSP5_Mpro_GammaCoV"/>
</dbReference>
<evidence type="ECO:0000256" key="26">
    <source>
        <dbReference type="ARBA" id="ARBA00023157"/>
    </source>
</evidence>
<feature type="transmembrane region" description="Helical" evidence="42">
    <location>
        <begin position="3124"/>
        <end position="3141"/>
    </location>
</feature>
<dbReference type="InterPro" id="IPR014822">
    <property type="entry name" value="NSP9_CoV"/>
</dbReference>
<dbReference type="InterPro" id="IPR047566">
    <property type="entry name" value="CoV_NSP3_Y"/>
</dbReference>
<feature type="transmembrane region" description="Helical" evidence="42">
    <location>
        <begin position="2283"/>
        <end position="2300"/>
    </location>
</feature>
<dbReference type="InterPro" id="IPR008740">
    <property type="entry name" value="Peptidase_C30_CoV"/>
</dbReference>
<dbReference type="SUPFAM" id="SSF144246">
    <property type="entry name" value="Coronavirus NSP10-like"/>
    <property type="match status" value="1"/>
</dbReference>
<dbReference type="InterPro" id="IPR038123">
    <property type="entry name" value="NSP4_C_sf_CoV"/>
</dbReference>
<dbReference type="CDD" id="cd21832">
    <property type="entry name" value="gammaCoV_Nsp8"/>
    <property type="match status" value="1"/>
</dbReference>
<dbReference type="Pfam" id="PF19213">
    <property type="entry name" value="CoV_NSP6"/>
    <property type="match status" value="1"/>
</dbReference>
<accession>D7SC95</accession>
<dbReference type="InterPro" id="IPR043610">
    <property type="entry name" value="NSP6_CoV"/>
</dbReference>
<feature type="transmembrane region" description="Helical" evidence="42">
    <location>
        <begin position="2587"/>
        <end position="2608"/>
    </location>
</feature>
<comment type="catalytic activity">
    <reaction evidence="1">
        <text>Thiol-dependent hydrolysis of ester, thioester, amide, peptide and isopeptide bonds formed by the C-terminal Gly of ubiquitin (a 76-residue protein attached to proteins as an intracellular targeting signal).</text>
        <dbReference type="EC" id="3.4.19.12"/>
    </reaction>
</comment>
<dbReference type="InterPro" id="IPR043503">
    <property type="entry name" value="PLpro_palm_finger_dom_CoV"/>
</dbReference>
<dbReference type="CDD" id="cd21828">
    <property type="entry name" value="gammaCoV_Nsp7"/>
    <property type="match status" value="1"/>
</dbReference>
<dbReference type="CDD" id="cd21733">
    <property type="entry name" value="gammaCoV_PLPro"/>
    <property type="match status" value="1"/>
</dbReference>
<dbReference type="Pfam" id="PF17896">
    <property type="entry name" value="NSP2_gammaCoV"/>
    <property type="match status" value="1"/>
</dbReference>
<dbReference type="InterPro" id="IPR040795">
    <property type="entry name" value="NSP2_gammaCoV"/>
</dbReference>
<feature type="domain" description="ExoN/MTase coactivator" evidence="52">
    <location>
        <begin position="3787"/>
        <end position="3928"/>
    </location>
</feature>
<evidence type="ECO:0000256" key="8">
    <source>
        <dbReference type="ARBA" id="ARBA00004407"/>
    </source>
</evidence>
<feature type="transmembrane region" description="Helical" evidence="42">
    <location>
        <begin position="2638"/>
        <end position="2666"/>
    </location>
</feature>
<dbReference type="Gene3D" id="2.40.10.250">
    <property type="entry name" value="Replicase NSP9"/>
    <property type="match status" value="1"/>
</dbReference>
<dbReference type="Pfam" id="PF08715">
    <property type="entry name" value="CoV_peptidase"/>
    <property type="match status" value="1"/>
</dbReference>
<feature type="domain" description="Ubiquitin-like" evidence="46">
    <location>
        <begin position="676"/>
        <end position="781"/>
    </location>
</feature>
<comment type="subunit">
    <text evidence="33">Monomer. Homodimer. Only the homodimer shows catalytic activity.</text>
</comment>
<dbReference type="Gene3D" id="6.10.250.2820">
    <property type="match status" value="1"/>
</dbReference>
<evidence type="ECO:0000256" key="19">
    <source>
        <dbReference type="ARBA" id="ARBA00022807"/>
    </source>
</evidence>
<keyword evidence="27" id="KW-1038">Host endoplasmic reticulum</keyword>
<comment type="function">
    <text evidence="5">May play a role in the modulation of host cell survival signaling pathway by interacting with host PHB and PHB2. Indeed, these two proteins play a role in maintaining the functional integrity of the mitochondria and protecting cells from various stresses.</text>
</comment>
<dbReference type="SUPFAM" id="SSF50494">
    <property type="entry name" value="Trypsin-like serine proteases"/>
    <property type="match status" value="1"/>
</dbReference>
<feature type="region of interest" description="CoV-Y" evidence="40">
    <location>
        <begin position="2003"/>
        <end position="2264"/>
    </location>
</feature>
<dbReference type="SUPFAM" id="SSF140367">
    <property type="entry name" value="Coronavirus NSP7-like"/>
    <property type="match status" value="1"/>
</dbReference>
<dbReference type="GO" id="GO:0016740">
    <property type="term" value="F:transferase activity"/>
    <property type="evidence" value="ECO:0007669"/>
    <property type="project" value="InterPro"/>
</dbReference>
<evidence type="ECO:0000259" key="48">
    <source>
        <dbReference type="PROSITE" id="PS51946"/>
    </source>
</evidence>
<dbReference type="Pfam" id="PF05409">
    <property type="entry name" value="Peptidase_C30"/>
    <property type="match status" value="1"/>
</dbReference>
<evidence type="ECO:0000256" key="22">
    <source>
        <dbReference type="ARBA" id="ARBA00022884"/>
    </source>
</evidence>
<dbReference type="CDD" id="cd21559">
    <property type="entry name" value="gammaCoV-Nsp6"/>
    <property type="match status" value="1"/>
</dbReference>
<reference evidence="55 56" key="1">
    <citation type="submission" date="2010-05" db="EMBL/GenBank/DDBJ databases">
        <title>Genomic analysis of two different pathotype strains of Infectious bronchitis virus isolated in China.</title>
        <authorList>
            <person name="Li L."/>
            <person name="Xue C."/>
            <person name="Kong Q."/>
            <person name="Bi Y."/>
            <person name="Cao Y."/>
        </authorList>
    </citation>
    <scope>NUCLEOTIDE SEQUENCE [LARGE SCALE GENOMIC DNA]</scope>
    <source>
        <strain evidence="55">DY07</strain>
    </source>
</reference>
<comment type="subunit">
    <text evidence="10">Homodimer.</text>
</comment>
<dbReference type="PROSITE" id="PS51154">
    <property type="entry name" value="MACRO"/>
    <property type="match status" value="1"/>
</dbReference>
<keyword evidence="19" id="KW-0788">Thiol protease</keyword>
<evidence type="ECO:0000256" key="32">
    <source>
        <dbReference type="ARBA" id="ARBA00025984"/>
    </source>
</evidence>
<evidence type="ECO:0000259" key="52">
    <source>
        <dbReference type="PROSITE" id="PS51952"/>
    </source>
</evidence>
<keyword evidence="18" id="KW-0378">Hydrolase</keyword>
<evidence type="ECO:0000259" key="44">
    <source>
        <dbReference type="PROSITE" id="PS51154"/>
    </source>
</evidence>
<dbReference type="Pfam" id="PF19217">
    <property type="entry name" value="CoV_NSP4_N"/>
    <property type="match status" value="1"/>
</dbReference>
<comment type="function">
    <text evidence="4">Plays a pivotal role in viral transcription by stimulating both nsp14 3'-5' exoribonuclease and nsp16 2'-O-methyltransferase activities. Therefore plays an essential role in viral mRNAs cap methylation.</text>
</comment>
<proteinExistence type="inferred from homology"/>
<feature type="transmembrane region" description="Helical" evidence="42">
    <location>
        <begin position="1884"/>
        <end position="1909"/>
    </location>
</feature>
<dbReference type="SUPFAM" id="SSF143076">
    <property type="entry name" value="Coronavirus NSP8-like"/>
    <property type="match status" value="1"/>
</dbReference>
<dbReference type="InterPro" id="IPR036499">
    <property type="entry name" value="NSP9_sf_CoV"/>
</dbReference>
<feature type="region of interest" description="ZF1" evidence="40">
    <location>
        <begin position="1916"/>
        <end position="1929"/>
    </location>
</feature>
<feature type="transmembrane region" description="Helical" evidence="42">
    <location>
        <begin position="3222"/>
        <end position="3240"/>
    </location>
</feature>
<keyword evidence="22 39" id="KW-0694">RNA-binding</keyword>
<dbReference type="PROSITE" id="PS51993">
    <property type="entry name" value="COV_3ECTO"/>
    <property type="match status" value="1"/>
</dbReference>
<evidence type="ECO:0000259" key="53">
    <source>
        <dbReference type="PROSITE" id="PS51992"/>
    </source>
</evidence>
<dbReference type="MEROPS" id="C30.002"/>
<feature type="transmembrane region" description="Helical" evidence="42">
    <location>
        <begin position="3192"/>
        <end position="3210"/>
    </location>
</feature>
<dbReference type="GO" id="GO:0008242">
    <property type="term" value="F:omega peptidase activity"/>
    <property type="evidence" value="ECO:0007669"/>
    <property type="project" value="InterPro"/>
</dbReference>
<dbReference type="SMART" id="SM00506">
    <property type="entry name" value="A1pp"/>
    <property type="match status" value="1"/>
</dbReference>
<evidence type="ECO:0000256" key="31">
    <source>
        <dbReference type="ARBA" id="ARBA00025840"/>
    </source>
</evidence>
<dbReference type="InterPro" id="IPR037230">
    <property type="entry name" value="NSP8_sf_CoV"/>
</dbReference>
<evidence type="ECO:0000256" key="2">
    <source>
        <dbReference type="ARBA" id="ARBA00001947"/>
    </source>
</evidence>
<evidence type="ECO:0000259" key="50">
    <source>
        <dbReference type="PROSITE" id="PS51950"/>
    </source>
</evidence>
<organism evidence="55 56">
    <name type="scientific">Infectious bronchitis virus</name>
    <dbReference type="NCBI Taxonomy" id="11120"/>
    <lineage>
        <taxon>Viruses</taxon>
        <taxon>Riboviria</taxon>
        <taxon>Orthornavirae</taxon>
        <taxon>Pisuviricota</taxon>
        <taxon>Pisoniviricetes</taxon>
        <taxon>Nidovirales</taxon>
        <taxon>Cornidovirineae</taxon>
        <taxon>Coronaviridae</taxon>
        <taxon>Orthocoronavirinae</taxon>
        <taxon>Gammacoronavirus</taxon>
        <taxon>Igacovirus</taxon>
        <taxon>Gammacoronavirus galli</taxon>
        <taxon>Avian coronavirus</taxon>
    </lineage>
</organism>